<evidence type="ECO:0000256" key="8">
    <source>
        <dbReference type="ARBA" id="ARBA00024979"/>
    </source>
</evidence>
<comment type="caution">
    <text evidence="11">The sequence shown here is derived from an EMBL/GenBank/DDBJ whole genome shotgun (WGS) entry which is preliminary data.</text>
</comment>
<reference evidence="11 12" key="1">
    <citation type="journal article" date="2011" name="DNA Res.">
        <title>Whole-genome sequencing of sake yeast Saccharomyces cerevisiae Kyokai no. 7.</title>
        <authorList>
            <person name="Akao T."/>
            <person name="Yashiro I."/>
            <person name="Hosoyama A."/>
            <person name="Kitagaki H."/>
            <person name="Horikawa H."/>
            <person name="Watanabe D."/>
            <person name="Akada R."/>
            <person name="Ando Y."/>
            <person name="Harashima S."/>
            <person name="Inoue T."/>
            <person name="Inoue Y."/>
            <person name="Kajiwara S."/>
            <person name="Kitamoto K."/>
            <person name="Kitamoto N."/>
            <person name="Kobayashi O."/>
            <person name="Kuhara S."/>
            <person name="Masubuchi T."/>
            <person name="Mizoguchi H."/>
            <person name="Nakao Y."/>
            <person name="Nakazato A."/>
            <person name="Namise M."/>
            <person name="Oba T."/>
            <person name="Ogata T."/>
            <person name="Ohta A."/>
            <person name="Sato M."/>
            <person name="Shibasaki S."/>
            <person name="Takatsume Y."/>
            <person name="Tanimoto S."/>
            <person name="Tsuboi H."/>
            <person name="Nishimura A."/>
            <person name="Yoda K."/>
            <person name="Ishikawa T."/>
            <person name="Iwashita K."/>
            <person name="Fujita N."/>
            <person name="Shimoi H."/>
        </authorList>
    </citation>
    <scope>NUCLEOTIDE SEQUENCE [LARGE SCALE GENOMIC DNA]</scope>
    <source>
        <strain evidence="12">Kyokai no. 7 / NBRC 101557</strain>
    </source>
</reference>
<dbReference type="EMBL" id="DG000040">
    <property type="protein sequence ID" value="GAA22159.1"/>
    <property type="molecule type" value="Genomic_DNA"/>
</dbReference>
<gene>
    <name evidence="11" type="primary">K7_YDL089W</name>
    <name evidence="11" type="ORF">SYK7_010481</name>
</gene>
<evidence type="ECO:0000313" key="12">
    <source>
        <dbReference type="Proteomes" id="UP000001608"/>
    </source>
</evidence>
<dbReference type="PANTHER" id="PTHR28293:SF1">
    <property type="entry name" value="NUCLEAR RIM PROTEIN 1"/>
    <property type="match status" value="1"/>
</dbReference>
<keyword evidence="7 10" id="KW-0472">Membrane</keyword>
<evidence type="ECO:0000256" key="3">
    <source>
        <dbReference type="ARBA" id="ARBA00011801"/>
    </source>
</evidence>
<evidence type="ECO:0000256" key="9">
    <source>
        <dbReference type="SAM" id="MobiDB-lite"/>
    </source>
</evidence>
<evidence type="ECO:0000256" key="5">
    <source>
        <dbReference type="ARBA" id="ARBA00022692"/>
    </source>
</evidence>
<feature type="transmembrane region" description="Helical" evidence="10">
    <location>
        <begin position="142"/>
        <end position="166"/>
    </location>
</feature>
<dbReference type="GO" id="GO:0043007">
    <property type="term" value="P:maintenance of rDNA"/>
    <property type="evidence" value="ECO:0007669"/>
    <property type="project" value="TreeGrafter"/>
</dbReference>
<evidence type="ECO:0000256" key="7">
    <source>
        <dbReference type="ARBA" id="ARBA00023136"/>
    </source>
</evidence>
<organism evidence="11 12">
    <name type="scientific">Saccharomyces cerevisiae (strain Kyokai no. 7 / NBRC 101557)</name>
    <name type="common">Baker's yeast</name>
    <dbReference type="NCBI Taxonomy" id="721032"/>
    <lineage>
        <taxon>Eukaryota</taxon>
        <taxon>Fungi</taxon>
        <taxon>Dikarya</taxon>
        <taxon>Ascomycota</taxon>
        <taxon>Saccharomycotina</taxon>
        <taxon>Saccharomycetes</taxon>
        <taxon>Saccharomycetales</taxon>
        <taxon>Saccharomycetaceae</taxon>
        <taxon>Saccharomyces</taxon>
    </lineage>
</organism>
<feature type="transmembrane region" description="Helical" evidence="10">
    <location>
        <begin position="264"/>
        <end position="281"/>
    </location>
</feature>
<dbReference type="GO" id="GO:0031965">
    <property type="term" value="C:nuclear membrane"/>
    <property type="evidence" value="ECO:0007669"/>
    <property type="project" value="UniProtKB-SubCell"/>
</dbReference>
<evidence type="ECO:0000256" key="6">
    <source>
        <dbReference type="ARBA" id="ARBA00022989"/>
    </source>
</evidence>
<dbReference type="AlphaFoldDB" id="G2WC73"/>
<keyword evidence="6 10" id="KW-1133">Transmembrane helix</keyword>
<evidence type="ECO:0000256" key="10">
    <source>
        <dbReference type="SAM" id="Phobius"/>
    </source>
</evidence>
<dbReference type="InterPro" id="IPR018819">
    <property type="entry name" value="Nur1/Mug154"/>
</dbReference>
<evidence type="ECO:0000256" key="4">
    <source>
        <dbReference type="ARBA" id="ARBA00018310"/>
    </source>
</evidence>
<dbReference type="OrthoDB" id="3363151at2759"/>
<comment type="function">
    <text evidence="8">Member of a perinuclear network that controls recombination at multiple loci to maintain genome stability. Required for rDNA repeat stability.</text>
</comment>
<accession>G2WC73</accession>
<evidence type="ECO:0000313" key="11">
    <source>
        <dbReference type="EMBL" id="GAA22159.1"/>
    </source>
</evidence>
<comment type="similarity">
    <text evidence="2">Belongs to the NUR1 family.</text>
</comment>
<evidence type="ECO:0000256" key="1">
    <source>
        <dbReference type="ARBA" id="ARBA00004232"/>
    </source>
</evidence>
<dbReference type="PANTHER" id="PTHR28293">
    <property type="entry name" value="NUCLEAR RIM PROTEIN 1"/>
    <property type="match status" value="1"/>
</dbReference>
<protein>
    <recommendedName>
        <fullName evidence="4">Nuclear rim protein 1</fullName>
    </recommendedName>
</protein>
<feature type="region of interest" description="Disordered" evidence="9">
    <location>
        <begin position="416"/>
        <end position="457"/>
    </location>
</feature>
<dbReference type="HOGENOM" id="CLU_033252_1_0_1"/>
<dbReference type="Pfam" id="PF10332">
    <property type="entry name" value="DUF2418"/>
    <property type="match status" value="1"/>
</dbReference>
<comment type="subunit">
    <text evidence="3">Interacts with CSM1.</text>
</comment>
<name>G2WC73_YEASK</name>
<sequence length="484" mass="56860">MGSNDLINEAYDDSEVVGEERESKSAWMKRWYQLLTSPLDLQLVINEKLEMINWDAYAKSLAKPLGNFLTILFFIIRLLQDNLIKPNYYKLNVKSGAFDLSKSNKLKEFDYLWEISSSFQNSNQFYAFQSWYFVTLRFLNNLFRFTIFILLSLNLYVSCKFMFGYFKTYNLFHLKKEFNSPNLTKHNLKDLSKEYYEDIYKQSLWSMLKHFFRGSRDDGPHVNQNEDEIFFQLRKWIPTNFMINLFVSFSPTAIVFLSFSDVSFTSAIAIVFHQYILDYIITKRFQRSVDDDLILSSAALQEYEDKHIMARINQCSNIDTLSSAMGTRSKTPRIFTTHSLCGEEIREVYNYEKREFEALPKMTESVPGSRETRIKDYGGISQVSDHQSHPIGFHYSPRMSPYYRDKVLDNNLAQSSSNENLEKGGAYLPNQDQNRPSKSLSPLRKTPLSARQKRFEGSEFNVLNKNDINSILRSPKKKKNYHKR</sequence>
<evidence type="ECO:0000256" key="2">
    <source>
        <dbReference type="ARBA" id="ARBA00007900"/>
    </source>
</evidence>
<comment type="subcellular location">
    <subcellularLocation>
        <location evidence="1">Nucleus membrane</location>
        <topology evidence="1">Multi-pass membrane protein</topology>
    </subcellularLocation>
</comment>
<dbReference type="Proteomes" id="UP000001608">
    <property type="component" value="Chromosome 4"/>
</dbReference>
<feature type="compositionally biased region" description="Polar residues" evidence="9">
    <location>
        <begin position="430"/>
        <end position="440"/>
    </location>
</feature>
<keyword evidence="5 10" id="KW-0812">Transmembrane</keyword>
<dbReference type="GO" id="GO:0007096">
    <property type="term" value="P:regulation of exit from mitosis"/>
    <property type="evidence" value="ECO:0007669"/>
    <property type="project" value="TreeGrafter"/>
</dbReference>
<proteinExistence type="inferred from homology"/>